<gene>
    <name evidence="1" type="ORF">TM448B01828_0004</name>
</gene>
<dbReference type="EMBL" id="MT144828">
    <property type="protein sequence ID" value="QJI00099.1"/>
    <property type="molecule type" value="Genomic_DNA"/>
</dbReference>
<sequence length="80" mass="9540">MPGRPTKEYVAHVKRGGLPRQRGIKNWRAVMAARYQDMREKNTELYRIYEAIRRGREGKNKQALKAANARLREYRRTHKS</sequence>
<reference evidence="1" key="1">
    <citation type="submission" date="2020-03" db="EMBL/GenBank/DDBJ databases">
        <title>The deep terrestrial virosphere.</title>
        <authorList>
            <person name="Holmfeldt K."/>
            <person name="Nilsson E."/>
            <person name="Simone D."/>
            <person name="Lopez-Fernandez M."/>
            <person name="Wu X."/>
            <person name="de Brujin I."/>
            <person name="Lundin D."/>
            <person name="Andersson A."/>
            <person name="Bertilsson S."/>
            <person name="Dopson M."/>
        </authorList>
    </citation>
    <scope>NUCLEOTIDE SEQUENCE</scope>
    <source>
        <strain evidence="1">TM448B01828</strain>
    </source>
</reference>
<protein>
    <submittedName>
        <fullName evidence="1">Uncharacterized protein</fullName>
    </submittedName>
</protein>
<accession>A0A6M3XQC1</accession>
<dbReference type="AlphaFoldDB" id="A0A6M3XQC1"/>
<organism evidence="1">
    <name type="scientific">viral metagenome</name>
    <dbReference type="NCBI Taxonomy" id="1070528"/>
    <lineage>
        <taxon>unclassified sequences</taxon>
        <taxon>metagenomes</taxon>
        <taxon>organismal metagenomes</taxon>
    </lineage>
</organism>
<proteinExistence type="predicted"/>
<evidence type="ECO:0000313" key="1">
    <source>
        <dbReference type="EMBL" id="QJI00099.1"/>
    </source>
</evidence>
<name>A0A6M3XQC1_9ZZZZ</name>